<sequence length="58" mass="6209">MIVHSVVQFAASVQHVEAASFLQVIRNAVLIFLLIVFLIGAVVGGIIGYLTGRASSRR</sequence>
<dbReference type="AlphaFoldDB" id="A0A3E0H007"/>
<protein>
    <submittedName>
        <fullName evidence="2">Uncharacterized protein</fullName>
    </submittedName>
</protein>
<dbReference type="EMBL" id="QUNO01000016">
    <property type="protein sequence ID" value="REH36139.1"/>
    <property type="molecule type" value="Genomic_DNA"/>
</dbReference>
<accession>A0A3E0H007</accession>
<keyword evidence="3" id="KW-1185">Reference proteome</keyword>
<reference evidence="2 3" key="1">
    <citation type="submission" date="2018-08" db="EMBL/GenBank/DDBJ databases">
        <title>Genomic Encyclopedia of Archaeal and Bacterial Type Strains, Phase II (KMG-II): from individual species to whole genera.</title>
        <authorList>
            <person name="Goeker M."/>
        </authorList>
    </citation>
    <scope>NUCLEOTIDE SEQUENCE [LARGE SCALE GENOMIC DNA]</scope>
    <source>
        <strain evidence="2 3">DSM 45791</strain>
    </source>
</reference>
<gene>
    <name evidence="2" type="ORF">BCF44_1168</name>
</gene>
<evidence type="ECO:0000313" key="2">
    <source>
        <dbReference type="EMBL" id="REH36139.1"/>
    </source>
</evidence>
<organism evidence="2 3">
    <name type="scientific">Kutzneria buriramensis</name>
    <dbReference type="NCBI Taxonomy" id="1045776"/>
    <lineage>
        <taxon>Bacteria</taxon>
        <taxon>Bacillati</taxon>
        <taxon>Actinomycetota</taxon>
        <taxon>Actinomycetes</taxon>
        <taxon>Pseudonocardiales</taxon>
        <taxon>Pseudonocardiaceae</taxon>
        <taxon>Kutzneria</taxon>
    </lineage>
</organism>
<keyword evidence="1" id="KW-1133">Transmembrane helix</keyword>
<dbReference type="Proteomes" id="UP000256269">
    <property type="component" value="Unassembled WGS sequence"/>
</dbReference>
<dbReference type="RefSeq" id="WP_170217972.1">
    <property type="nucleotide sequence ID" value="NZ_CP144375.1"/>
</dbReference>
<comment type="caution">
    <text evidence="2">The sequence shown here is derived from an EMBL/GenBank/DDBJ whole genome shotgun (WGS) entry which is preliminary data.</text>
</comment>
<evidence type="ECO:0000313" key="3">
    <source>
        <dbReference type="Proteomes" id="UP000256269"/>
    </source>
</evidence>
<name>A0A3E0H007_9PSEU</name>
<proteinExistence type="predicted"/>
<feature type="transmembrane region" description="Helical" evidence="1">
    <location>
        <begin position="28"/>
        <end position="50"/>
    </location>
</feature>
<keyword evidence="1" id="KW-0812">Transmembrane</keyword>
<keyword evidence="1" id="KW-0472">Membrane</keyword>
<evidence type="ECO:0000256" key="1">
    <source>
        <dbReference type="SAM" id="Phobius"/>
    </source>
</evidence>